<dbReference type="EMBL" id="ML170160">
    <property type="protein sequence ID" value="TDL27129.1"/>
    <property type="molecule type" value="Genomic_DNA"/>
</dbReference>
<reference evidence="2 3" key="1">
    <citation type="submission" date="2018-06" db="EMBL/GenBank/DDBJ databases">
        <title>A transcriptomic atlas of mushroom development highlights an independent origin of complex multicellularity.</title>
        <authorList>
            <consortium name="DOE Joint Genome Institute"/>
            <person name="Krizsan K."/>
            <person name="Almasi E."/>
            <person name="Merenyi Z."/>
            <person name="Sahu N."/>
            <person name="Viragh M."/>
            <person name="Koszo T."/>
            <person name="Mondo S."/>
            <person name="Kiss B."/>
            <person name="Balint B."/>
            <person name="Kues U."/>
            <person name="Barry K."/>
            <person name="Hegedus J.C."/>
            <person name="Henrissat B."/>
            <person name="Johnson J."/>
            <person name="Lipzen A."/>
            <person name="Ohm R."/>
            <person name="Nagy I."/>
            <person name="Pangilinan J."/>
            <person name="Yan J."/>
            <person name="Xiong Y."/>
            <person name="Grigoriev I.V."/>
            <person name="Hibbett D.S."/>
            <person name="Nagy L.G."/>
        </authorList>
    </citation>
    <scope>NUCLEOTIDE SEQUENCE [LARGE SCALE GENOMIC DNA]</scope>
    <source>
        <strain evidence="2 3">SZMC22713</strain>
    </source>
</reference>
<protein>
    <submittedName>
        <fullName evidence="2">Uncharacterized protein</fullName>
    </submittedName>
</protein>
<dbReference type="VEuPathDB" id="FungiDB:BD410DRAFT_486315"/>
<dbReference type="Proteomes" id="UP000294933">
    <property type="component" value="Unassembled WGS sequence"/>
</dbReference>
<dbReference type="OrthoDB" id="2959108at2759"/>
<feature type="region of interest" description="Disordered" evidence="1">
    <location>
        <begin position="83"/>
        <end position="114"/>
    </location>
</feature>
<proteinExistence type="predicted"/>
<dbReference type="AlphaFoldDB" id="A0A4Y7QJW7"/>
<evidence type="ECO:0000256" key="1">
    <source>
        <dbReference type="SAM" id="MobiDB-lite"/>
    </source>
</evidence>
<feature type="region of interest" description="Disordered" evidence="1">
    <location>
        <begin position="1"/>
        <end position="22"/>
    </location>
</feature>
<keyword evidence="3" id="KW-1185">Reference proteome</keyword>
<accession>A0A4Y7QJW7</accession>
<name>A0A4Y7QJW7_9AGAM</name>
<evidence type="ECO:0000313" key="3">
    <source>
        <dbReference type="Proteomes" id="UP000294933"/>
    </source>
</evidence>
<organism evidence="2 3">
    <name type="scientific">Rickenella mellea</name>
    <dbReference type="NCBI Taxonomy" id="50990"/>
    <lineage>
        <taxon>Eukaryota</taxon>
        <taxon>Fungi</taxon>
        <taxon>Dikarya</taxon>
        <taxon>Basidiomycota</taxon>
        <taxon>Agaricomycotina</taxon>
        <taxon>Agaricomycetes</taxon>
        <taxon>Hymenochaetales</taxon>
        <taxon>Rickenellaceae</taxon>
        <taxon>Rickenella</taxon>
    </lineage>
</organism>
<gene>
    <name evidence="2" type="ORF">BD410DRAFT_486315</name>
</gene>
<evidence type="ECO:0000313" key="2">
    <source>
        <dbReference type="EMBL" id="TDL27129.1"/>
    </source>
</evidence>
<sequence length="173" mass="19394">MSYVRPVTSETEAERGGEGGGDILTKYKWDREPDLGRIAEICEWKFEWGVREIIIKRFRTVVWAPAVLRIMRHAVLDLDAKSNTAREEGSGNGLPATPRKKGKEGRLPPPGTPSAMITKYFSSMAIASHNGTAAEEEDDEEEEERLIVKIHSKRAHPSTDGVEEYIRKMSNLA</sequence>
<dbReference type="STRING" id="50990.A0A4Y7QJW7"/>